<feature type="domain" description="PTS EIIA type-2" evidence="6">
    <location>
        <begin position="532"/>
        <end position="668"/>
    </location>
</feature>
<protein>
    <submittedName>
        <fullName evidence="9">PTS modulated transcriptional regulator MtlR family protein</fullName>
    </submittedName>
</protein>
<keyword evidence="2" id="KW-0677">Repeat</keyword>
<proteinExistence type="predicted"/>
<dbReference type="GO" id="GO:0009401">
    <property type="term" value="P:phosphoenolpyruvate-dependent sugar phosphotransferase system"/>
    <property type="evidence" value="ECO:0007669"/>
    <property type="project" value="InterPro"/>
</dbReference>
<dbReference type="InterPro" id="IPR013011">
    <property type="entry name" value="PTS_EIIB_2"/>
</dbReference>
<dbReference type="Gene3D" id="3.40.50.2300">
    <property type="match status" value="1"/>
</dbReference>
<evidence type="ECO:0000256" key="1">
    <source>
        <dbReference type="ARBA" id="ARBA00022679"/>
    </source>
</evidence>
<dbReference type="PROSITE" id="PS51099">
    <property type="entry name" value="PTS_EIIB_TYPE_2"/>
    <property type="match status" value="1"/>
</dbReference>
<dbReference type="InterPro" id="IPR050661">
    <property type="entry name" value="BglG_antiterminators"/>
</dbReference>
<evidence type="ECO:0000259" key="8">
    <source>
        <dbReference type="PROSITE" id="PS51372"/>
    </source>
</evidence>
<gene>
    <name evidence="9" type="ORF">H919_13265</name>
</gene>
<dbReference type="PANTHER" id="PTHR30185:SF12">
    <property type="entry name" value="TRANSCRIPTIONAL REGULATOR MANR"/>
    <property type="match status" value="1"/>
</dbReference>
<dbReference type="SUPFAM" id="SSF55804">
    <property type="entry name" value="Phoshotransferase/anion transport protein"/>
    <property type="match status" value="1"/>
</dbReference>
<feature type="domain" description="PRD" evidence="8">
    <location>
        <begin position="319"/>
        <end position="426"/>
    </location>
</feature>
<dbReference type="InterPro" id="IPR036095">
    <property type="entry name" value="PTS_EIIB-like_sf"/>
</dbReference>
<dbReference type="Gene3D" id="1.10.10.10">
    <property type="entry name" value="Winged helix-like DNA-binding domain superfamily/Winged helix DNA-binding domain"/>
    <property type="match status" value="2"/>
</dbReference>
<dbReference type="InterPro" id="IPR003501">
    <property type="entry name" value="PTS_EIIB_2/3"/>
</dbReference>
<evidence type="ECO:0000259" key="6">
    <source>
        <dbReference type="PROSITE" id="PS51094"/>
    </source>
</evidence>
<dbReference type="SUPFAM" id="SSF52794">
    <property type="entry name" value="PTS system IIB component-like"/>
    <property type="match status" value="1"/>
</dbReference>
<dbReference type="InterPro" id="IPR002178">
    <property type="entry name" value="PTS_EIIA_type-2_dom"/>
</dbReference>
<dbReference type="InterPro" id="IPR016152">
    <property type="entry name" value="PTrfase/Anion_transptr"/>
</dbReference>
<dbReference type="InterPro" id="IPR007737">
    <property type="entry name" value="Mga_HTH"/>
</dbReference>
<dbReference type="Pfam" id="PF08279">
    <property type="entry name" value="HTH_11"/>
    <property type="match status" value="1"/>
</dbReference>
<feature type="domain" description="PTS EIIB type-2" evidence="7">
    <location>
        <begin position="431"/>
        <end position="522"/>
    </location>
</feature>
<name>M8D1X3_9BACL</name>
<dbReference type="InterPro" id="IPR011608">
    <property type="entry name" value="PRD"/>
</dbReference>
<evidence type="ECO:0000313" key="9">
    <source>
        <dbReference type="EMBL" id="EMT44831.1"/>
    </source>
</evidence>
<dbReference type="Gene3D" id="3.40.930.10">
    <property type="entry name" value="Mannitol-specific EII, Chain A"/>
    <property type="match status" value="1"/>
</dbReference>
<dbReference type="InterPro" id="IPR013196">
    <property type="entry name" value="HTH_11"/>
</dbReference>
<dbReference type="CDD" id="cd00211">
    <property type="entry name" value="PTS_IIA_fru"/>
    <property type="match status" value="1"/>
</dbReference>
<dbReference type="PROSITE" id="PS51372">
    <property type="entry name" value="PRD_2"/>
    <property type="match status" value="2"/>
</dbReference>
<dbReference type="AlphaFoldDB" id="M8D1X3"/>
<accession>M8D1X3</accession>
<evidence type="ECO:0000256" key="2">
    <source>
        <dbReference type="ARBA" id="ARBA00022737"/>
    </source>
</evidence>
<comment type="caution">
    <text evidence="9">The sequence shown here is derived from an EMBL/GenBank/DDBJ whole genome shotgun (WGS) entry which is preliminary data.</text>
</comment>
<dbReference type="InterPro" id="IPR036390">
    <property type="entry name" value="WH_DNA-bd_sf"/>
</dbReference>
<dbReference type="InterPro" id="IPR036634">
    <property type="entry name" value="PRD_sf"/>
</dbReference>
<reference evidence="9 10" key="2">
    <citation type="journal article" date="2015" name="Genome Announc.">
        <title>Genome Sequence of Anoxybacillus flavithermus Strain AK1, a Thermophile Isolated from a Hot Spring in Saudi Arabia.</title>
        <authorList>
            <person name="Khalil A."/>
            <person name="Sivakumar N."/>
            <person name="Qarawi S."/>
        </authorList>
    </citation>
    <scope>NUCLEOTIDE SEQUENCE [LARGE SCALE GENOMIC DNA]</scope>
    <source>
        <strain evidence="9 10">AK1</strain>
    </source>
</reference>
<dbReference type="PROSITE" id="PS51094">
    <property type="entry name" value="PTS_EIIA_TYPE_2"/>
    <property type="match status" value="1"/>
</dbReference>
<dbReference type="CDD" id="cd05568">
    <property type="entry name" value="PTS_IIB_bgl_like"/>
    <property type="match status" value="1"/>
</dbReference>
<dbReference type="GO" id="GO:0006355">
    <property type="term" value="P:regulation of DNA-templated transcription"/>
    <property type="evidence" value="ECO:0007669"/>
    <property type="project" value="InterPro"/>
</dbReference>
<dbReference type="RefSeq" id="WP_004577698.1">
    <property type="nucleotide sequence ID" value="NZ_APCD01000037.1"/>
</dbReference>
<keyword evidence="1" id="KW-0808">Transferase</keyword>
<dbReference type="Pfam" id="PF05043">
    <property type="entry name" value="Mga"/>
    <property type="match status" value="1"/>
</dbReference>
<evidence type="ECO:0000259" key="7">
    <source>
        <dbReference type="PROSITE" id="PS51099"/>
    </source>
</evidence>
<dbReference type="Pfam" id="PF00359">
    <property type="entry name" value="PTS_EIIA_2"/>
    <property type="match status" value="1"/>
</dbReference>
<evidence type="ECO:0000313" key="10">
    <source>
        <dbReference type="Proteomes" id="UP000012085"/>
    </source>
</evidence>
<feature type="domain" description="PRD" evidence="8">
    <location>
        <begin position="202"/>
        <end position="307"/>
    </location>
</feature>
<evidence type="ECO:0000256" key="3">
    <source>
        <dbReference type="ARBA" id="ARBA00023015"/>
    </source>
</evidence>
<keyword evidence="5" id="KW-0804">Transcription</keyword>
<keyword evidence="4" id="KW-0010">Activator</keyword>
<reference evidence="9 10" key="1">
    <citation type="submission" date="2013-03" db="EMBL/GenBank/DDBJ databases">
        <title>Assembly of a new bacterial strain Anoxybacillus flavithermus AK1.</title>
        <authorList>
            <person name="Rajan I."/>
            <person name="PoliReddy D."/>
            <person name="Sugumar T."/>
            <person name="Rathinam K."/>
            <person name="Alqarawi S."/>
            <person name="Khalil A.B."/>
            <person name="Sivakumar N."/>
        </authorList>
    </citation>
    <scope>NUCLEOTIDE SEQUENCE [LARGE SCALE GENOMIC DNA]</scope>
    <source>
        <strain evidence="9 10">AK1</strain>
    </source>
</reference>
<dbReference type="PANTHER" id="PTHR30185">
    <property type="entry name" value="CRYPTIC BETA-GLUCOSIDE BGL OPERON ANTITERMINATOR"/>
    <property type="match status" value="1"/>
</dbReference>
<dbReference type="PROSITE" id="PS00372">
    <property type="entry name" value="PTS_EIIA_TYPE_2_HIS"/>
    <property type="match status" value="1"/>
</dbReference>
<dbReference type="Proteomes" id="UP000012085">
    <property type="component" value="Unassembled WGS sequence"/>
</dbReference>
<dbReference type="SUPFAM" id="SSF63520">
    <property type="entry name" value="PTS-regulatory domain, PRD"/>
    <property type="match status" value="2"/>
</dbReference>
<dbReference type="EMBL" id="APCD01000037">
    <property type="protein sequence ID" value="EMT44831.1"/>
    <property type="molecule type" value="Genomic_DNA"/>
</dbReference>
<dbReference type="InterPro" id="IPR036388">
    <property type="entry name" value="WH-like_DNA-bd_sf"/>
</dbReference>
<dbReference type="Gene3D" id="1.10.1790.10">
    <property type="entry name" value="PRD domain"/>
    <property type="match status" value="2"/>
</dbReference>
<dbReference type="Pfam" id="PF02302">
    <property type="entry name" value="PTS_IIB"/>
    <property type="match status" value="1"/>
</dbReference>
<keyword evidence="3" id="KW-0805">Transcription regulation</keyword>
<evidence type="ECO:0000256" key="5">
    <source>
        <dbReference type="ARBA" id="ARBA00023163"/>
    </source>
</evidence>
<sequence length="668" mass="77584">MSNTIPPSHFTNGVKVVTGVIARHKKIIKALLDANHYLSVTSLADDLRCSEKTVRNDLKVIDQWLQRYPTLKIERKPSVGVRLEGDNEEKETLFRDLLRMNDNEERQLQLLKCLLMADKPMTMQQLADRFYTSKTSIHDDLEEIDYWLRSFHLKLIRKPNLGLKVEGEEKNWRTALSKLVELFVDHAYYMLNEQQLKMVADVIQPYEVAFIEKAVQELEATLPFPLTDEAIISLTIHIAIAVKRMKQGYRIQMNPIQLEELQQKREYKLAEQLARKIEMWFAIKIPAAEVGYMTLHLLGARIRYDRVRLAKGVEQFFSQVDEEALQVTRLLIEHIADHIDARCMNDKELLLGLTIHLHSTFNRLRNGLSITNPMLREIKRTYRYSFEIVLSFMKQMEKIIKLNIPEDEVAYIVLHIQAAFERVKHKQHGRQKVLVVCATGAGTSRFVEAKLESVFPEIDVVGIASVSKLSESIGEKKPDLLISTVPLPMDIPVPVITVSPLLQDRELETIKDQLFRLRVQEPGEKSYEVLKSLLDERLIFLDLPFESRECVMNYLAEQLYQYGYVYEEYKQSVNERERLSSTYIGNDMAIPHGEVQFIRKSVIAVGRLQAPIVWGEDRVQLVFMIANRMQEKERIKQLFQELVALSEDEGTLKQLKQVKTVNQFYQCL</sequence>
<dbReference type="Pfam" id="PF00874">
    <property type="entry name" value="PRD"/>
    <property type="match status" value="2"/>
</dbReference>
<dbReference type="GO" id="GO:0008982">
    <property type="term" value="F:protein-N(PI)-phosphohistidine-sugar phosphotransferase activity"/>
    <property type="evidence" value="ECO:0007669"/>
    <property type="project" value="InterPro"/>
</dbReference>
<evidence type="ECO:0000256" key="4">
    <source>
        <dbReference type="ARBA" id="ARBA00023159"/>
    </source>
</evidence>
<organism evidence="9 10">
    <name type="scientific">Anoxybacillus flavithermus AK1</name>
    <dbReference type="NCBI Taxonomy" id="1297581"/>
    <lineage>
        <taxon>Bacteria</taxon>
        <taxon>Bacillati</taxon>
        <taxon>Bacillota</taxon>
        <taxon>Bacilli</taxon>
        <taxon>Bacillales</taxon>
        <taxon>Anoxybacillaceae</taxon>
        <taxon>Anoxybacillus</taxon>
    </lineage>
</organism>
<dbReference type="SUPFAM" id="SSF46785">
    <property type="entry name" value="Winged helix' DNA-binding domain"/>
    <property type="match status" value="2"/>
</dbReference>
<dbReference type="PATRIC" id="fig|1297581.3.peg.2675"/>